<feature type="domain" description="Radical SAM core" evidence="5">
    <location>
        <begin position="30"/>
        <end position="229"/>
    </location>
</feature>
<dbReference type="SUPFAM" id="SSF102114">
    <property type="entry name" value="Radical SAM enzymes"/>
    <property type="match status" value="1"/>
</dbReference>
<dbReference type="Proteomes" id="UP000649604">
    <property type="component" value="Unassembled WGS sequence"/>
</dbReference>
<keyword evidence="4" id="KW-0411">Iron-sulfur</keyword>
<dbReference type="SFLD" id="SFLDS00029">
    <property type="entry name" value="Radical_SAM"/>
    <property type="match status" value="1"/>
</dbReference>
<reference evidence="6" key="1">
    <citation type="submission" date="2019-11" db="EMBL/GenBank/DDBJ databases">
        <title>Microbial mats filling the niche in hypersaline microbial mats.</title>
        <authorList>
            <person name="Wong H.L."/>
            <person name="Macleod F.I."/>
            <person name="White R.A. III"/>
            <person name="Burns B.P."/>
        </authorList>
    </citation>
    <scope>NUCLEOTIDE SEQUENCE</scope>
    <source>
        <strain evidence="6">Rbin_158</strain>
    </source>
</reference>
<dbReference type="InterPro" id="IPR058240">
    <property type="entry name" value="rSAM_sf"/>
</dbReference>
<dbReference type="EMBL" id="WJJP01000600">
    <property type="protein sequence ID" value="MBD3326556.1"/>
    <property type="molecule type" value="Genomic_DNA"/>
</dbReference>
<dbReference type="Gene3D" id="3.20.20.70">
    <property type="entry name" value="Aldolase class I"/>
    <property type="match status" value="1"/>
</dbReference>
<evidence type="ECO:0000256" key="4">
    <source>
        <dbReference type="ARBA" id="ARBA00023014"/>
    </source>
</evidence>
<keyword evidence="1" id="KW-0949">S-adenosyl-L-methionine</keyword>
<evidence type="ECO:0000256" key="3">
    <source>
        <dbReference type="ARBA" id="ARBA00023004"/>
    </source>
</evidence>
<dbReference type="InterPro" id="IPR050377">
    <property type="entry name" value="Radical_SAM_PqqE_MftC-like"/>
</dbReference>
<dbReference type="GO" id="GO:0051536">
    <property type="term" value="F:iron-sulfur cluster binding"/>
    <property type="evidence" value="ECO:0007669"/>
    <property type="project" value="UniProtKB-KW"/>
</dbReference>
<dbReference type="GO" id="GO:0003824">
    <property type="term" value="F:catalytic activity"/>
    <property type="evidence" value="ECO:0007669"/>
    <property type="project" value="InterPro"/>
</dbReference>
<proteinExistence type="predicted"/>
<dbReference type="SFLD" id="SFLDG01067">
    <property type="entry name" value="SPASM/twitch_domain_containing"/>
    <property type="match status" value="1"/>
</dbReference>
<dbReference type="Pfam" id="PF04055">
    <property type="entry name" value="Radical_SAM"/>
    <property type="match status" value="1"/>
</dbReference>
<evidence type="ECO:0000256" key="1">
    <source>
        <dbReference type="ARBA" id="ARBA00022691"/>
    </source>
</evidence>
<comment type="caution">
    <text evidence="6">The sequence shown here is derived from an EMBL/GenBank/DDBJ whole genome shotgun (WGS) entry which is preliminary data.</text>
</comment>
<evidence type="ECO:0000259" key="5">
    <source>
        <dbReference type="PROSITE" id="PS51918"/>
    </source>
</evidence>
<dbReference type="PANTHER" id="PTHR11228">
    <property type="entry name" value="RADICAL SAM DOMAIN PROTEIN"/>
    <property type="match status" value="1"/>
</dbReference>
<evidence type="ECO:0000313" key="7">
    <source>
        <dbReference type="Proteomes" id="UP000649604"/>
    </source>
</evidence>
<keyword evidence="2" id="KW-0479">Metal-binding</keyword>
<gene>
    <name evidence="6" type="ORF">GF339_18375</name>
</gene>
<evidence type="ECO:0000313" key="6">
    <source>
        <dbReference type="EMBL" id="MBD3326556.1"/>
    </source>
</evidence>
<protein>
    <submittedName>
        <fullName evidence="6">DUF3463 domain-containing protein</fullName>
    </submittedName>
</protein>
<organism evidence="6 7">
    <name type="scientific">candidate division KSB3 bacterium</name>
    <dbReference type="NCBI Taxonomy" id="2044937"/>
    <lineage>
        <taxon>Bacteria</taxon>
        <taxon>candidate division KSB3</taxon>
    </lineage>
</organism>
<dbReference type="AlphaFoldDB" id="A0A9D5JYZ2"/>
<dbReference type="InterPro" id="IPR007197">
    <property type="entry name" value="rSAM"/>
</dbReference>
<sequence>MLITEKLHEFKHFRHYDYFLSYYLQSRLGRKKPILAGMKLTYACNLTCAHCPFWQKNGESLAFDQAVSCMKTLHKWGVRILIIEGGEPFLWRDGPHDLRDIVSEARKLFFSVGVTTNGTFPITTDADIVWVSIDGLKDTHDQIRGESFEQAMANIEASAHPKIYAHVTINTQNWQEIPALVRFLSTKVQGITIQFHYPYNGLEDPLFPSADQRKHVLDTLIDLKKQGLPVIDSYACLNALKANTWKCQSWMIANVDPDGQMTRGCYIKNRGTISCDHCGFAAHTEISLAYNGILEAMLVGKKVFERTS</sequence>
<name>A0A9D5JYZ2_9BACT</name>
<evidence type="ECO:0000256" key="2">
    <source>
        <dbReference type="ARBA" id="ARBA00022723"/>
    </source>
</evidence>
<accession>A0A9D5JYZ2</accession>
<dbReference type="GO" id="GO:0006783">
    <property type="term" value="P:heme biosynthetic process"/>
    <property type="evidence" value="ECO:0007669"/>
    <property type="project" value="TreeGrafter"/>
</dbReference>
<dbReference type="InterPro" id="IPR013785">
    <property type="entry name" value="Aldolase_TIM"/>
</dbReference>
<dbReference type="GO" id="GO:0046872">
    <property type="term" value="F:metal ion binding"/>
    <property type="evidence" value="ECO:0007669"/>
    <property type="project" value="UniProtKB-KW"/>
</dbReference>
<dbReference type="PROSITE" id="PS51918">
    <property type="entry name" value="RADICAL_SAM"/>
    <property type="match status" value="1"/>
</dbReference>
<dbReference type="PANTHER" id="PTHR11228:SF7">
    <property type="entry name" value="PQQA PEPTIDE CYCLASE"/>
    <property type="match status" value="1"/>
</dbReference>
<dbReference type="CDD" id="cd01335">
    <property type="entry name" value="Radical_SAM"/>
    <property type="match status" value="1"/>
</dbReference>
<keyword evidence="3" id="KW-0408">Iron</keyword>